<keyword evidence="2" id="KW-1134">Transmembrane beta strand</keyword>
<dbReference type="Gene3D" id="2.20.200.10">
    <property type="entry name" value="Outer membrane efflux proteins (OEP)"/>
    <property type="match status" value="1"/>
</dbReference>
<evidence type="ECO:0000313" key="3">
    <source>
        <dbReference type="EMBL" id="MDT3403390.1"/>
    </source>
</evidence>
<comment type="caution">
    <text evidence="3">The sequence shown here is derived from an EMBL/GenBank/DDBJ whole genome shotgun (WGS) entry which is preliminary data.</text>
</comment>
<protein>
    <submittedName>
        <fullName evidence="3">Multidrug efflux system outer membrane protein</fullName>
    </submittedName>
</protein>
<keyword evidence="2" id="KW-0812">Transmembrane</keyword>
<dbReference type="InterPro" id="IPR010131">
    <property type="entry name" value="MdtP/NodT-like"/>
</dbReference>
<dbReference type="NCBIfam" id="TIGR01845">
    <property type="entry name" value="outer_NodT"/>
    <property type="match status" value="1"/>
</dbReference>
<sequence>MKNYLIIAALLILSACKVSKDVQVHDQQLPNAYRTATTTDTASIARLPWKSFFTETTLQNLIDSAITRNNDLQIAVKNIEQAQLTLKQAKLGYLPAVGLGVTASTNRPSDNSLNGISLSQFLGTKHIEDYNASANLSWEADIWGKIRSRKAAALATYLQTEEARKAVQTQLVANVSSGYYNLLMLDAQLEIARKNLRLNDSTLRIIRLQFDAGQVTSLAVQQAEAQQLAAARLIPQFEQDVTIQENALSILAGKLPSAVIRSQTLESVPVSQTLSAGLPSTLLSLRPDVRSAELAVERANADVGVAKASMYPSLVITAQGGVNSFRASNWFNIPASLFGTAAAGLTQPLFQRGQLKTQYQVAKVEREKTVIQFRQQVLLAVGEVSDALVRLDKLNQQRAVASNRANTLRQATGNASLLFKNGMANYLEVITAQSNVLQSELELASIKKAQLDATVELYRSVGGGWR</sequence>
<comment type="similarity">
    <text evidence="1 2">Belongs to the outer membrane factor (OMF) (TC 1.B.17) family.</text>
</comment>
<evidence type="ECO:0000256" key="1">
    <source>
        <dbReference type="ARBA" id="ARBA00007613"/>
    </source>
</evidence>
<dbReference type="PROSITE" id="PS51257">
    <property type="entry name" value="PROKAR_LIPOPROTEIN"/>
    <property type="match status" value="1"/>
</dbReference>
<feature type="signal peptide" evidence="2">
    <location>
        <begin position="1"/>
        <end position="20"/>
    </location>
</feature>
<comment type="subcellular location">
    <subcellularLocation>
        <location evidence="2">Cell membrane</location>
        <topology evidence="2">Lipid-anchor</topology>
    </subcellularLocation>
</comment>
<evidence type="ECO:0000256" key="2">
    <source>
        <dbReference type="RuleBase" id="RU362097"/>
    </source>
</evidence>
<dbReference type="RefSeq" id="WP_311950341.1">
    <property type="nucleotide sequence ID" value="NZ_JAVLVU010000001.1"/>
</dbReference>
<keyword evidence="4" id="KW-1185">Reference proteome</keyword>
<name>A0ABU3GUQ3_9SPHI</name>
<dbReference type="SUPFAM" id="SSF56954">
    <property type="entry name" value="Outer membrane efflux proteins (OEP)"/>
    <property type="match status" value="1"/>
</dbReference>
<organism evidence="3 4">
    <name type="scientific">Mucilaginibacter terrae</name>
    <dbReference type="NCBI Taxonomy" id="1955052"/>
    <lineage>
        <taxon>Bacteria</taxon>
        <taxon>Pseudomonadati</taxon>
        <taxon>Bacteroidota</taxon>
        <taxon>Sphingobacteriia</taxon>
        <taxon>Sphingobacteriales</taxon>
        <taxon>Sphingobacteriaceae</taxon>
        <taxon>Mucilaginibacter</taxon>
    </lineage>
</organism>
<accession>A0ABU3GUQ3</accession>
<dbReference type="PANTHER" id="PTHR30203">
    <property type="entry name" value="OUTER MEMBRANE CATION EFFLUX PROTEIN"/>
    <property type="match status" value="1"/>
</dbReference>
<gene>
    <name evidence="3" type="ORF">QE417_002462</name>
</gene>
<dbReference type="Gene3D" id="1.20.1600.10">
    <property type="entry name" value="Outer membrane efflux proteins (OEP)"/>
    <property type="match status" value="1"/>
</dbReference>
<dbReference type="PANTHER" id="PTHR30203:SF33">
    <property type="entry name" value="BLR4455 PROTEIN"/>
    <property type="match status" value="1"/>
</dbReference>
<dbReference type="Proteomes" id="UP001258315">
    <property type="component" value="Unassembled WGS sequence"/>
</dbReference>
<feature type="chain" id="PRO_5045001825" evidence="2">
    <location>
        <begin position="21"/>
        <end position="466"/>
    </location>
</feature>
<keyword evidence="2" id="KW-0472">Membrane</keyword>
<dbReference type="Pfam" id="PF02321">
    <property type="entry name" value="OEP"/>
    <property type="match status" value="2"/>
</dbReference>
<evidence type="ECO:0000313" key="4">
    <source>
        <dbReference type="Proteomes" id="UP001258315"/>
    </source>
</evidence>
<reference evidence="4" key="1">
    <citation type="submission" date="2023-07" db="EMBL/GenBank/DDBJ databases">
        <title>Functional and genomic diversity of the sorghum phyllosphere microbiome.</title>
        <authorList>
            <person name="Shade A."/>
        </authorList>
    </citation>
    <scope>NUCLEOTIDE SEQUENCE [LARGE SCALE GENOMIC DNA]</scope>
    <source>
        <strain evidence="4">SORGH_AS_0422</strain>
    </source>
</reference>
<dbReference type="EMBL" id="JAVLVU010000001">
    <property type="protein sequence ID" value="MDT3403390.1"/>
    <property type="molecule type" value="Genomic_DNA"/>
</dbReference>
<keyword evidence="2" id="KW-0732">Signal</keyword>
<keyword evidence="2" id="KW-0564">Palmitate</keyword>
<dbReference type="InterPro" id="IPR003423">
    <property type="entry name" value="OMP_efflux"/>
</dbReference>
<keyword evidence="2" id="KW-0449">Lipoprotein</keyword>
<proteinExistence type="inferred from homology"/>